<evidence type="ECO:0000313" key="3">
    <source>
        <dbReference type="Proteomes" id="UP000033996"/>
    </source>
</evidence>
<name>A0A837HPM5_9BACT</name>
<keyword evidence="2" id="KW-0808">Transferase</keyword>
<dbReference type="InterPro" id="IPR001296">
    <property type="entry name" value="Glyco_trans_1"/>
</dbReference>
<comment type="caution">
    <text evidence="2">The sequence shown here is derived from an EMBL/GenBank/DDBJ whole genome shotgun (WGS) entry which is preliminary data.</text>
</comment>
<sequence length="376" mass="43095">MKLLYLVNQRLPTEKAYGRQIANMCSNFARLPGVELELIYPTRQNLIKDDFIEYFEIKEILKVTKIKSPDFHLPETFEIFAFVIKNLISALILTRAVLKRDVDIIYSRDELSLLFLSYFKKNLFFEAHRYSNARTFLYKRLKKSGVKIVTITNALKAAFIKTGFDPKNILVAPDGVNLSYFDLGLSLEGARERVGLPMDKKIVLYAGQLFPWKGADVIALIAEKMPDCLFVFVGGMAEYIENFKARYALLKNVLILGQKLHRDIPYYLKSADVLILPNKKDGSISEFYTSPLKLFEYMASGRPIIASDVSSTREILNESNSILFESENQSSLVTAIKRVFEDSDLAIRISEQALSDVRKYTWDTRAKNILTFIQKK</sequence>
<accession>A0A837HPM5</accession>
<evidence type="ECO:0000259" key="1">
    <source>
        <dbReference type="Pfam" id="PF00534"/>
    </source>
</evidence>
<dbReference type="CDD" id="cd03801">
    <property type="entry name" value="GT4_PimA-like"/>
    <property type="match status" value="1"/>
</dbReference>
<dbReference type="EMBL" id="LBWL01000018">
    <property type="protein sequence ID" value="KKR07954.1"/>
    <property type="molecule type" value="Genomic_DNA"/>
</dbReference>
<dbReference type="Gene3D" id="3.40.50.2000">
    <property type="entry name" value="Glycogen Phosphorylase B"/>
    <property type="match status" value="2"/>
</dbReference>
<dbReference type="GO" id="GO:0016757">
    <property type="term" value="F:glycosyltransferase activity"/>
    <property type="evidence" value="ECO:0007669"/>
    <property type="project" value="InterPro"/>
</dbReference>
<organism evidence="2 3">
    <name type="scientific">Candidatus Yanofskybacteria bacterium GW2011_GWD1_39_16</name>
    <dbReference type="NCBI Taxonomy" id="1619030"/>
    <lineage>
        <taxon>Bacteria</taxon>
        <taxon>Candidatus Yanofskyibacteriota</taxon>
    </lineage>
</organism>
<dbReference type="Pfam" id="PF00534">
    <property type="entry name" value="Glycos_transf_1"/>
    <property type="match status" value="1"/>
</dbReference>
<proteinExistence type="predicted"/>
<dbReference type="Proteomes" id="UP000033996">
    <property type="component" value="Unassembled WGS sequence"/>
</dbReference>
<gene>
    <name evidence="2" type="ORF">UT35_C0018G0007</name>
</gene>
<dbReference type="PANTHER" id="PTHR12526">
    <property type="entry name" value="GLYCOSYLTRANSFERASE"/>
    <property type="match status" value="1"/>
</dbReference>
<dbReference type="AlphaFoldDB" id="A0A837HPM5"/>
<dbReference type="SUPFAM" id="SSF53756">
    <property type="entry name" value="UDP-Glycosyltransferase/glycogen phosphorylase"/>
    <property type="match status" value="1"/>
</dbReference>
<evidence type="ECO:0000313" key="2">
    <source>
        <dbReference type="EMBL" id="KKR07954.1"/>
    </source>
</evidence>
<protein>
    <submittedName>
        <fullName evidence="2">Glycosyl transferase group 1</fullName>
    </submittedName>
</protein>
<reference evidence="2 3" key="1">
    <citation type="journal article" date="2015" name="Nature">
        <title>rRNA introns, odd ribosomes, and small enigmatic genomes across a large radiation of phyla.</title>
        <authorList>
            <person name="Brown C.T."/>
            <person name="Hug L.A."/>
            <person name="Thomas B.C."/>
            <person name="Sharon I."/>
            <person name="Castelle C.J."/>
            <person name="Singh A."/>
            <person name="Wilkins M.J."/>
            <person name="Williams K.H."/>
            <person name="Banfield J.F."/>
        </authorList>
    </citation>
    <scope>NUCLEOTIDE SEQUENCE [LARGE SCALE GENOMIC DNA]</scope>
</reference>
<feature type="domain" description="Glycosyl transferase family 1" evidence="1">
    <location>
        <begin position="191"/>
        <end position="353"/>
    </location>
</feature>
<dbReference type="PANTHER" id="PTHR12526:SF622">
    <property type="entry name" value="GLYCOSYLTRANSFERASE (GROUP I)"/>
    <property type="match status" value="1"/>
</dbReference>